<dbReference type="InterPro" id="IPR002401">
    <property type="entry name" value="Cyt_P450_E_grp-I"/>
</dbReference>
<name>A0AAW1RV37_9CHLO</name>
<dbReference type="InterPro" id="IPR017972">
    <property type="entry name" value="Cyt_P450_CS"/>
</dbReference>
<dbReference type="Pfam" id="PF00067">
    <property type="entry name" value="p450"/>
    <property type="match status" value="1"/>
</dbReference>
<keyword evidence="2 3" id="KW-0349">Heme</keyword>
<gene>
    <name evidence="4" type="ORF">WJX81_004299</name>
</gene>
<keyword evidence="5" id="KW-1185">Reference proteome</keyword>
<dbReference type="Gene3D" id="1.10.630.10">
    <property type="entry name" value="Cytochrome P450"/>
    <property type="match status" value="1"/>
</dbReference>
<dbReference type="PANTHER" id="PTHR24291:SF134">
    <property type="entry name" value="CAROTENE EPSILON-MONOOXYGENASE, CHLOROPLASTIC"/>
    <property type="match status" value="1"/>
</dbReference>
<proteinExistence type="inferred from homology"/>
<dbReference type="GO" id="GO:0016705">
    <property type="term" value="F:oxidoreductase activity, acting on paired donors, with incorporation or reduction of molecular oxygen"/>
    <property type="evidence" value="ECO:0007669"/>
    <property type="project" value="InterPro"/>
</dbReference>
<dbReference type="CDD" id="cd11046">
    <property type="entry name" value="CYP97"/>
    <property type="match status" value="1"/>
</dbReference>
<evidence type="ECO:0000256" key="2">
    <source>
        <dbReference type="PIRSR" id="PIRSR602401-1"/>
    </source>
</evidence>
<dbReference type="InterPro" id="IPR050196">
    <property type="entry name" value="Cytochrome_P450_Monoox"/>
</dbReference>
<dbReference type="PRINTS" id="PR00385">
    <property type="entry name" value="P450"/>
</dbReference>
<keyword evidence="2 3" id="KW-0479">Metal-binding</keyword>
<protein>
    <recommendedName>
        <fullName evidence="6">Cytochrome P450</fullName>
    </recommendedName>
</protein>
<evidence type="ECO:0000256" key="3">
    <source>
        <dbReference type="RuleBase" id="RU000461"/>
    </source>
</evidence>
<accession>A0AAW1RV37</accession>
<dbReference type="PRINTS" id="PR00463">
    <property type="entry name" value="EP450I"/>
</dbReference>
<evidence type="ECO:0000256" key="1">
    <source>
        <dbReference type="ARBA" id="ARBA00010617"/>
    </source>
</evidence>
<evidence type="ECO:0000313" key="5">
    <source>
        <dbReference type="Proteomes" id="UP001445335"/>
    </source>
</evidence>
<dbReference type="EMBL" id="JALJOU010000024">
    <property type="protein sequence ID" value="KAK9836981.1"/>
    <property type="molecule type" value="Genomic_DNA"/>
</dbReference>
<feature type="binding site" description="axial binding residue" evidence="2">
    <location>
        <position position="468"/>
    </location>
    <ligand>
        <name>heme</name>
        <dbReference type="ChEBI" id="CHEBI:30413"/>
    </ligand>
    <ligandPart>
        <name>Fe</name>
        <dbReference type="ChEBI" id="CHEBI:18248"/>
    </ligandPart>
</feature>
<evidence type="ECO:0000313" key="4">
    <source>
        <dbReference type="EMBL" id="KAK9836981.1"/>
    </source>
</evidence>
<dbReference type="SUPFAM" id="SSF48264">
    <property type="entry name" value="Cytochrome P450"/>
    <property type="match status" value="1"/>
</dbReference>
<dbReference type="GO" id="GO:0004497">
    <property type="term" value="F:monooxygenase activity"/>
    <property type="evidence" value="ECO:0007669"/>
    <property type="project" value="UniProtKB-KW"/>
</dbReference>
<dbReference type="PROSITE" id="PS00086">
    <property type="entry name" value="CYTOCHROME_P450"/>
    <property type="match status" value="1"/>
</dbReference>
<dbReference type="Proteomes" id="UP001445335">
    <property type="component" value="Unassembled WGS sequence"/>
</dbReference>
<keyword evidence="2 3" id="KW-0408">Iron</keyword>
<evidence type="ECO:0008006" key="6">
    <source>
        <dbReference type="Google" id="ProtNLM"/>
    </source>
</evidence>
<comment type="caution">
    <text evidence="4">The sequence shown here is derived from an EMBL/GenBank/DDBJ whole genome shotgun (WGS) entry which is preliminary data.</text>
</comment>
<comment type="cofactor">
    <cofactor evidence="2">
        <name>heme</name>
        <dbReference type="ChEBI" id="CHEBI:30413"/>
    </cofactor>
</comment>
<reference evidence="4 5" key="1">
    <citation type="journal article" date="2024" name="Nat. Commun.">
        <title>Phylogenomics reveals the evolutionary origins of lichenization in chlorophyte algae.</title>
        <authorList>
            <person name="Puginier C."/>
            <person name="Libourel C."/>
            <person name="Otte J."/>
            <person name="Skaloud P."/>
            <person name="Haon M."/>
            <person name="Grisel S."/>
            <person name="Petersen M."/>
            <person name="Berrin J.G."/>
            <person name="Delaux P.M."/>
            <person name="Dal Grande F."/>
            <person name="Keller J."/>
        </authorList>
    </citation>
    <scope>NUCLEOTIDE SEQUENCE [LARGE SCALE GENOMIC DNA]</scope>
    <source>
        <strain evidence="4 5">SAG 245.80</strain>
    </source>
</reference>
<keyword evidence="3" id="KW-0503">Monooxygenase</keyword>
<organism evidence="4 5">
    <name type="scientific">Elliptochloris bilobata</name>
    <dbReference type="NCBI Taxonomy" id="381761"/>
    <lineage>
        <taxon>Eukaryota</taxon>
        <taxon>Viridiplantae</taxon>
        <taxon>Chlorophyta</taxon>
        <taxon>core chlorophytes</taxon>
        <taxon>Trebouxiophyceae</taxon>
        <taxon>Trebouxiophyceae incertae sedis</taxon>
        <taxon>Elliptochloris clade</taxon>
        <taxon>Elliptochloris</taxon>
    </lineage>
</organism>
<dbReference type="GO" id="GO:0020037">
    <property type="term" value="F:heme binding"/>
    <property type="evidence" value="ECO:0007669"/>
    <property type="project" value="InterPro"/>
</dbReference>
<dbReference type="AlphaFoldDB" id="A0AAW1RV37"/>
<keyword evidence="3" id="KW-0560">Oxidoreductase</keyword>
<dbReference type="InterPro" id="IPR036396">
    <property type="entry name" value="Cyt_P450_sf"/>
</dbReference>
<dbReference type="InterPro" id="IPR001128">
    <property type="entry name" value="Cyt_P450"/>
</dbReference>
<dbReference type="GO" id="GO:0005506">
    <property type="term" value="F:iron ion binding"/>
    <property type="evidence" value="ECO:0007669"/>
    <property type="project" value="InterPro"/>
</dbReference>
<dbReference type="GO" id="GO:0009507">
    <property type="term" value="C:chloroplast"/>
    <property type="evidence" value="ECO:0007669"/>
    <property type="project" value="TreeGrafter"/>
</dbReference>
<sequence length="545" mass="59443">MSGHFEEEEDIDLDSSVEGGMKKLIDAAGAGASFTSPGWLTQLGRLWGGKSDVPVADAKPADIQDLLGGALFKALYKWMEETGPVYLLPTGPVSSFLVISDPAAAKHVLRATDNPNRPLYVKGLVAEVSEFLFGSGFAIAGGDLWRVRRKAVGPALHRAYLQTMVDRVFGPSAGQLCAKLEGVAASGGSIDMEACFSQLTLDVIGKSMFSYDFGALTTSSPVIQAVYTALKETEQRATDVLPLWKVPALNMFSERQRKAAAAVALIRDTTERLIAKCKEMVEDEEQASFEEGYINTADPSVLRFLIASRDEVSAQQLRDDLLSMLVAGHETTGSVLTWTLYLLAQSPDAMAKAQAEIERVLGDRPLPALGDVAALGYLMRCVNESMRLYPHPPVLLRRAQAPDVLPGGYSVPVGQDVMISVYNIHRSAAVWDDPNEFRPERFPLDQPVPTEQTTDYRFIPFSGGPRKCVGDQFALMEAVVALAVVLRRFDFALVPDQDIGMTTGATIHTQNGLYMTNMTLKRTPRRCLNSLRQNIGPQGLHHIVL</sequence>
<dbReference type="PANTHER" id="PTHR24291">
    <property type="entry name" value="CYTOCHROME P450 FAMILY 4"/>
    <property type="match status" value="1"/>
</dbReference>
<comment type="similarity">
    <text evidence="1 3">Belongs to the cytochrome P450 family.</text>
</comment>